<dbReference type="RefSeq" id="XP_014150749.1">
    <property type="nucleotide sequence ID" value="XM_014295274.1"/>
</dbReference>
<proteinExistence type="predicted"/>
<evidence type="ECO:0000256" key="1">
    <source>
        <dbReference type="SAM" id="MobiDB-lite"/>
    </source>
</evidence>
<name>A0A0L0FJ85_9EUKA</name>
<keyword evidence="3" id="KW-1185">Reference proteome</keyword>
<dbReference type="GeneID" id="25911182"/>
<feature type="compositionally biased region" description="Polar residues" evidence="1">
    <location>
        <begin position="1"/>
        <end position="10"/>
    </location>
</feature>
<gene>
    <name evidence="2" type="ORF">SARC_10678</name>
</gene>
<dbReference type="EMBL" id="KQ242942">
    <property type="protein sequence ID" value="KNC76847.1"/>
    <property type="molecule type" value="Genomic_DNA"/>
</dbReference>
<organism evidence="2 3">
    <name type="scientific">Sphaeroforma arctica JP610</name>
    <dbReference type="NCBI Taxonomy" id="667725"/>
    <lineage>
        <taxon>Eukaryota</taxon>
        <taxon>Ichthyosporea</taxon>
        <taxon>Ichthyophonida</taxon>
        <taxon>Sphaeroforma</taxon>
    </lineage>
</organism>
<sequence length="100" mass="10690">MRASSESGIQPSIEAEGNNEQTLTSTITQSAGAANNGRLQLVADDDDVNLDGDFYDDDEAMSWCTEGGKGAKEVVYNQQIQAEKKSGRKARPPIGLAKEV</sequence>
<dbReference type="Proteomes" id="UP000054560">
    <property type="component" value="Unassembled WGS sequence"/>
</dbReference>
<protein>
    <submittedName>
        <fullName evidence="2">Uncharacterized protein</fullName>
    </submittedName>
</protein>
<evidence type="ECO:0000313" key="2">
    <source>
        <dbReference type="EMBL" id="KNC76847.1"/>
    </source>
</evidence>
<dbReference type="AlphaFoldDB" id="A0A0L0FJ85"/>
<reference evidence="2 3" key="1">
    <citation type="submission" date="2011-02" db="EMBL/GenBank/DDBJ databases">
        <title>The Genome Sequence of Sphaeroforma arctica JP610.</title>
        <authorList>
            <consortium name="The Broad Institute Genome Sequencing Platform"/>
            <person name="Russ C."/>
            <person name="Cuomo C."/>
            <person name="Young S.K."/>
            <person name="Zeng Q."/>
            <person name="Gargeya S."/>
            <person name="Alvarado L."/>
            <person name="Berlin A."/>
            <person name="Chapman S.B."/>
            <person name="Chen Z."/>
            <person name="Freedman E."/>
            <person name="Gellesch M."/>
            <person name="Goldberg J."/>
            <person name="Griggs A."/>
            <person name="Gujja S."/>
            <person name="Heilman E."/>
            <person name="Heiman D."/>
            <person name="Howarth C."/>
            <person name="Mehta T."/>
            <person name="Neiman D."/>
            <person name="Pearson M."/>
            <person name="Roberts A."/>
            <person name="Saif S."/>
            <person name="Shea T."/>
            <person name="Shenoy N."/>
            <person name="Sisk P."/>
            <person name="Stolte C."/>
            <person name="Sykes S."/>
            <person name="White J."/>
            <person name="Yandava C."/>
            <person name="Burger G."/>
            <person name="Gray M.W."/>
            <person name="Holland P.W.H."/>
            <person name="King N."/>
            <person name="Lang F.B.F."/>
            <person name="Roger A.J."/>
            <person name="Ruiz-Trillo I."/>
            <person name="Haas B."/>
            <person name="Nusbaum C."/>
            <person name="Birren B."/>
        </authorList>
    </citation>
    <scope>NUCLEOTIDE SEQUENCE [LARGE SCALE GENOMIC DNA]</scope>
    <source>
        <strain evidence="2 3">JP610</strain>
    </source>
</reference>
<accession>A0A0L0FJ85</accession>
<feature type="region of interest" description="Disordered" evidence="1">
    <location>
        <begin position="1"/>
        <end position="21"/>
    </location>
</feature>
<evidence type="ECO:0000313" key="3">
    <source>
        <dbReference type="Proteomes" id="UP000054560"/>
    </source>
</evidence>